<gene>
    <name evidence="2" type="ORF">SCHIN_v1c03790</name>
</gene>
<proteinExistence type="predicted"/>
<dbReference type="PROSITE" id="PS51257">
    <property type="entry name" value="PROKAR_LIPOPROTEIN"/>
    <property type="match status" value="1"/>
</dbReference>
<evidence type="ECO:0000313" key="2">
    <source>
        <dbReference type="EMBL" id="QEH61576.1"/>
    </source>
</evidence>
<name>A0A5B9Y4G8_9MOLU</name>
<keyword evidence="3" id="KW-1185">Reference proteome</keyword>
<dbReference type="Proteomes" id="UP000323144">
    <property type="component" value="Chromosome"/>
</dbReference>
<feature type="transmembrane region" description="Helical" evidence="1">
    <location>
        <begin position="90"/>
        <end position="109"/>
    </location>
</feature>
<feature type="transmembrane region" description="Helical" evidence="1">
    <location>
        <begin position="12"/>
        <end position="37"/>
    </location>
</feature>
<reference evidence="2 3" key="1">
    <citation type="submission" date="2019-08" db="EMBL/GenBank/DDBJ databases">
        <title>Complete genome sequence of Spiroplasma chinense CCH (DSM 19755).</title>
        <authorList>
            <person name="Shen H.-Y."/>
            <person name="Lin Y.-C."/>
            <person name="Chou L."/>
            <person name="Kuo C.-H."/>
        </authorList>
    </citation>
    <scope>NUCLEOTIDE SEQUENCE [LARGE SCALE GENOMIC DNA]</scope>
    <source>
        <strain evidence="2 3">CCH</strain>
    </source>
</reference>
<sequence>MNGLKKGGLITSIVLNAIGGCAFGVCGFIFLLFFALSSDVGKATDEETGSSFFLVEALIFIIMTIMQIVSIVFSSIALKKGDDTKFGLTAGVLGIVSFCGLIGGILTIIGNSTSNSNEY</sequence>
<feature type="transmembrane region" description="Helical" evidence="1">
    <location>
        <begin position="57"/>
        <end position="78"/>
    </location>
</feature>
<dbReference type="RefSeq" id="WP_166507968.1">
    <property type="nucleotide sequence ID" value="NZ_CP043026.1"/>
</dbReference>
<keyword evidence="1" id="KW-0812">Transmembrane</keyword>
<accession>A0A5B9Y4G8</accession>
<organism evidence="2 3">
    <name type="scientific">Spiroplasma chinense</name>
    <dbReference type="NCBI Taxonomy" id="216932"/>
    <lineage>
        <taxon>Bacteria</taxon>
        <taxon>Bacillati</taxon>
        <taxon>Mycoplasmatota</taxon>
        <taxon>Mollicutes</taxon>
        <taxon>Entomoplasmatales</taxon>
        <taxon>Spiroplasmataceae</taxon>
        <taxon>Spiroplasma</taxon>
    </lineage>
</organism>
<dbReference type="KEGG" id="schi:SCHIN_v1c03790"/>
<dbReference type="EMBL" id="CP043026">
    <property type="protein sequence ID" value="QEH61576.1"/>
    <property type="molecule type" value="Genomic_DNA"/>
</dbReference>
<keyword evidence="1" id="KW-0472">Membrane</keyword>
<dbReference type="AlphaFoldDB" id="A0A5B9Y4G8"/>
<keyword evidence="1" id="KW-1133">Transmembrane helix</keyword>
<evidence type="ECO:0000256" key="1">
    <source>
        <dbReference type="SAM" id="Phobius"/>
    </source>
</evidence>
<protein>
    <submittedName>
        <fullName evidence="2">Uncharacterized protein</fullName>
    </submittedName>
</protein>
<evidence type="ECO:0000313" key="3">
    <source>
        <dbReference type="Proteomes" id="UP000323144"/>
    </source>
</evidence>